<evidence type="ECO:0000256" key="1">
    <source>
        <dbReference type="SAM" id="MobiDB-lite"/>
    </source>
</evidence>
<dbReference type="EMBL" id="BMIN01000006">
    <property type="protein sequence ID" value="GGD09998.1"/>
    <property type="molecule type" value="Genomic_DNA"/>
</dbReference>
<gene>
    <name evidence="2" type="ORF">GCM10011389_16910</name>
</gene>
<organism evidence="2 3">
    <name type="scientific">Pontibacillus salipaludis</name>
    <dbReference type="NCBI Taxonomy" id="1697394"/>
    <lineage>
        <taxon>Bacteria</taxon>
        <taxon>Bacillati</taxon>
        <taxon>Bacillota</taxon>
        <taxon>Bacilli</taxon>
        <taxon>Bacillales</taxon>
        <taxon>Bacillaceae</taxon>
        <taxon>Pontibacillus</taxon>
    </lineage>
</organism>
<reference evidence="3" key="1">
    <citation type="journal article" date="2019" name="Int. J. Syst. Evol. Microbiol.">
        <title>The Global Catalogue of Microorganisms (GCM) 10K type strain sequencing project: providing services to taxonomists for standard genome sequencing and annotation.</title>
        <authorList>
            <consortium name="The Broad Institute Genomics Platform"/>
            <consortium name="The Broad Institute Genome Sequencing Center for Infectious Disease"/>
            <person name="Wu L."/>
            <person name="Ma J."/>
        </authorList>
    </citation>
    <scope>NUCLEOTIDE SEQUENCE [LARGE SCALE GENOMIC DNA]</scope>
    <source>
        <strain evidence="3">CGMCC 1.15353</strain>
    </source>
</reference>
<accession>A0ABQ1Q130</accession>
<keyword evidence="3" id="KW-1185">Reference proteome</keyword>
<protein>
    <submittedName>
        <fullName evidence="2">Uncharacterized protein</fullName>
    </submittedName>
</protein>
<evidence type="ECO:0000313" key="3">
    <source>
        <dbReference type="Proteomes" id="UP000642571"/>
    </source>
</evidence>
<dbReference type="RefSeq" id="WP_188652750.1">
    <property type="nucleotide sequence ID" value="NZ_BMIN01000006.1"/>
</dbReference>
<sequence>MEREEKKLPILNEGNSSSLSISSPVTGDVELKVLEGGEYIVKVPILPTAIQGEHT</sequence>
<evidence type="ECO:0000313" key="2">
    <source>
        <dbReference type="EMBL" id="GGD09998.1"/>
    </source>
</evidence>
<dbReference type="Proteomes" id="UP000642571">
    <property type="component" value="Unassembled WGS sequence"/>
</dbReference>
<name>A0ABQ1Q130_9BACI</name>
<proteinExistence type="predicted"/>
<comment type="caution">
    <text evidence="2">The sequence shown here is derived from an EMBL/GenBank/DDBJ whole genome shotgun (WGS) entry which is preliminary data.</text>
</comment>
<feature type="region of interest" description="Disordered" evidence="1">
    <location>
        <begin position="1"/>
        <end position="22"/>
    </location>
</feature>